<keyword evidence="13" id="KW-1185">Reference proteome</keyword>
<feature type="active site" description="Proton acceptor" evidence="9">
    <location>
        <position position="71"/>
    </location>
</feature>
<sequence length="547" mass="61421">MMSECKHKNIVAYFGSYHRNTKLWICMEYCGGGSLQDIYHGINTKKSQLIIIICFFQGLYHLHETGKMHRDIKGANILLTERGDVKLADFGVAAEISASVAKRKSFIGTPYWMAPEVAAVEKKGGYNHLCDIWAVGITAIELAELQPPMFDLHPMRALMLMSKSSFQPPRLKDKTKWSAGFHSFVKMSLIKNPRKRPSAETLLQVSWLFIMGACFSKVFNGCPLKIHCAVTWVLPKTRDQYLILGAEEGIYTLNLNELHEDTLEKLLPQRCTWLYVMNNVLMSVSGNKSLKMSALSENTTALCVTRCSNKLCERKFAISVKIPDTKGCRRCSVARNPYTDSTFLCGAVPSGLALLLWYEPLQKFMHLKHIAMRLPDSLPIFELLVLVSDEFPQLCVGVRDSSNGKRPVSQQLKFDIIELNSTPISAGALRAVQVTQMDRDTVLIALEKTVKIVNLRGLPSKELAAEMVFDFPIETLVCLQDSVLAFWKHGLKGKSFHSNEVTQEITDESRAFRVLGTNRDIILQSTPTDDPSALSNLYILTGHESSY</sequence>
<dbReference type="InterPro" id="IPR050629">
    <property type="entry name" value="STE20/SPS1-PAK"/>
</dbReference>
<dbReference type="AlphaFoldDB" id="A0A8C9Y8V2"/>
<gene>
    <name evidence="12" type="primary">map4k2</name>
</gene>
<dbReference type="Ensembl" id="ENSSLUT00000022234.1">
    <property type="protein sequence ID" value="ENSSLUP00000021516.1"/>
    <property type="gene ID" value="ENSSLUG00000007141.1"/>
</dbReference>
<protein>
    <submittedName>
        <fullName evidence="12">Mitogen-activated protein kinase kinase kinase kinase 2</fullName>
    </submittedName>
</protein>
<dbReference type="PIRSF" id="PIRSF038172">
    <property type="entry name" value="MAPKKKK"/>
    <property type="match status" value="1"/>
</dbReference>
<evidence type="ECO:0000256" key="8">
    <source>
        <dbReference type="ARBA" id="ARBA00022840"/>
    </source>
</evidence>
<reference evidence="12" key="2">
    <citation type="submission" date="2025-09" db="UniProtKB">
        <authorList>
            <consortium name="Ensembl"/>
        </authorList>
    </citation>
    <scope>IDENTIFICATION</scope>
</reference>
<comment type="cofactor">
    <cofactor evidence="1">
        <name>Mg(2+)</name>
        <dbReference type="ChEBI" id="CHEBI:18420"/>
    </cofactor>
</comment>
<dbReference type="SMART" id="SM00220">
    <property type="entry name" value="S_TKc"/>
    <property type="match status" value="1"/>
</dbReference>
<dbReference type="Pfam" id="PF00780">
    <property type="entry name" value="CNH"/>
    <property type="match status" value="1"/>
</dbReference>
<keyword evidence="6" id="KW-0547">Nucleotide-binding</keyword>
<dbReference type="SUPFAM" id="SSF56112">
    <property type="entry name" value="Protein kinase-like (PK-like)"/>
    <property type="match status" value="1"/>
</dbReference>
<evidence type="ECO:0000256" key="1">
    <source>
        <dbReference type="ARBA" id="ARBA00001946"/>
    </source>
</evidence>
<keyword evidence="7" id="KW-0418">Kinase</keyword>
<dbReference type="PANTHER" id="PTHR48012">
    <property type="entry name" value="STERILE20-LIKE KINASE, ISOFORM B-RELATED"/>
    <property type="match status" value="1"/>
</dbReference>
<dbReference type="GO" id="GO:0005524">
    <property type="term" value="F:ATP binding"/>
    <property type="evidence" value="ECO:0007669"/>
    <property type="project" value="UniProtKB-KW"/>
</dbReference>
<dbReference type="InterPro" id="IPR000719">
    <property type="entry name" value="Prot_kinase_dom"/>
</dbReference>
<evidence type="ECO:0000256" key="4">
    <source>
        <dbReference type="ARBA" id="ARBA00022553"/>
    </source>
</evidence>
<feature type="domain" description="Protein kinase" evidence="10">
    <location>
        <begin position="1"/>
        <end position="208"/>
    </location>
</feature>
<dbReference type="GeneTree" id="ENSGT00940000166658"/>
<dbReference type="Gene3D" id="1.10.510.10">
    <property type="entry name" value="Transferase(Phosphotransferase) domain 1"/>
    <property type="match status" value="1"/>
</dbReference>
<keyword evidence="3" id="KW-0723">Serine/threonine-protein kinase</keyword>
<dbReference type="PROSITE" id="PS50219">
    <property type="entry name" value="CNH"/>
    <property type="match status" value="1"/>
</dbReference>
<dbReference type="PROSITE" id="PS50011">
    <property type="entry name" value="PROTEIN_KINASE_DOM"/>
    <property type="match status" value="1"/>
</dbReference>
<evidence type="ECO:0000256" key="7">
    <source>
        <dbReference type="ARBA" id="ARBA00022777"/>
    </source>
</evidence>
<dbReference type="PANTHER" id="PTHR48012:SF30">
    <property type="entry name" value="NON-SPECIFIC SERINE_THREONINE PROTEIN KINASE"/>
    <property type="match status" value="1"/>
</dbReference>
<evidence type="ECO:0000256" key="6">
    <source>
        <dbReference type="ARBA" id="ARBA00022741"/>
    </source>
</evidence>
<evidence type="ECO:0000313" key="12">
    <source>
        <dbReference type="Ensembl" id="ENSSLUP00000021516.1"/>
    </source>
</evidence>
<dbReference type="InterPro" id="IPR011009">
    <property type="entry name" value="Kinase-like_dom_sf"/>
</dbReference>
<keyword evidence="4" id="KW-0597">Phosphoprotein</keyword>
<evidence type="ECO:0000259" key="10">
    <source>
        <dbReference type="PROSITE" id="PS50011"/>
    </source>
</evidence>
<evidence type="ECO:0000256" key="2">
    <source>
        <dbReference type="ARBA" id="ARBA00008874"/>
    </source>
</evidence>
<dbReference type="GO" id="GO:0005737">
    <property type="term" value="C:cytoplasm"/>
    <property type="evidence" value="ECO:0007669"/>
    <property type="project" value="TreeGrafter"/>
</dbReference>
<evidence type="ECO:0000256" key="5">
    <source>
        <dbReference type="ARBA" id="ARBA00022679"/>
    </source>
</evidence>
<dbReference type="InterPro" id="IPR001180">
    <property type="entry name" value="CNH_dom"/>
</dbReference>
<evidence type="ECO:0000313" key="13">
    <source>
        <dbReference type="Proteomes" id="UP000694568"/>
    </source>
</evidence>
<evidence type="ECO:0000259" key="11">
    <source>
        <dbReference type="PROSITE" id="PS50219"/>
    </source>
</evidence>
<reference evidence="12" key="1">
    <citation type="submission" date="2025-08" db="UniProtKB">
        <authorList>
            <consortium name="Ensembl"/>
        </authorList>
    </citation>
    <scope>IDENTIFICATION</scope>
</reference>
<evidence type="ECO:0000256" key="3">
    <source>
        <dbReference type="ARBA" id="ARBA00022527"/>
    </source>
</evidence>
<dbReference type="Pfam" id="PF00069">
    <property type="entry name" value="Pkinase"/>
    <property type="match status" value="1"/>
</dbReference>
<feature type="domain" description="CNH" evidence="11">
    <location>
        <begin position="223"/>
        <end position="520"/>
    </location>
</feature>
<proteinExistence type="inferred from homology"/>
<keyword evidence="5" id="KW-0808">Transferase</keyword>
<evidence type="ECO:0000256" key="9">
    <source>
        <dbReference type="PIRSR" id="PIRSR038172-1"/>
    </source>
</evidence>
<dbReference type="SMART" id="SM00036">
    <property type="entry name" value="CNH"/>
    <property type="match status" value="1"/>
</dbReference>
<comment type="similarity">
    <text evidence="2">Belongs to the protein kinase superfamily. STE Ser/Thr protein kinase family. STE20 subfamily.</text>
</comment>
<keyword evidence="8" id="KW-0067">ATP-binding</keyword>
<accession>A0A8C9Y8V2</accession>
<organism evidence="12 13">
    <name type="scientific">Sander lucioperca</name>
    <name type="common">Pike-perch</name>
    <name type="synonym">Perca lucioperca</name>
    <dbReference type="NCBI Taxonomy" id="283035"/>
    <lineage>
        <taxon>Eukaryota</taxon>
        <taxon>Metazoa</taxon>
        <taxon>Chordata</taxon>
        <taxon>Craniata</taxon>
        <taxon>Vertebrata</taxon>
        <taxon>Euteleostomi</taxon>
        <taxon>Actinopterygii</taxon>
        <taxon>Neopterygii</taxon>
        <taxon>Teleostei</taxon>
        <taxon>Neoteleostei</taxon>
        <taxon>Acanthomorphata</taxon>
        <taxon>Eupercaria</taxon>
        <taxon>Perciformes</taxon>
        <taxon>Percoidei</taxon>
        <taxon>Percidae</taxon>
        <taxon>Luciopercinae</taxon>
        <taxon>Sander</taxon>
    </lineage>
</organism>
<dbReference type="InterPro" id="IPR021160">
    <property type="entry name" value="MAPKKKK"/>
</dbReference>
<name>A0A8C9Y8V2_SANLU</name>
<dbReference type="GO" id="GO:0008349">
    <property type="term" value="F:MAP kinase kinase kinase kinase activity"/>
    <property type="evidence" value="ECO:0007669"/>
    <property type="project" value="InterPro"/>
</dbReference>
<dbReference type="Proteomes" id="UP000694568">
    <property type="component" value="Unplaced"/>
</dbReference>